<dbReference type="STRING" id="2512241.A0A553I2Y5"/>
<dbReference type="PROSITE" id="PS51462">
    <property type="entry name" value="NUDIX"/>
    <property type="match status" value="1"/>
</dbReference>
<dbReference type="AlphaFoldDB" id="A0A553I2Y5"/>
<dbReference type="EMBL" id="VFLP01000021">
    <property type="protein sequence ID" value="TRX94565.1"/>
    <property type="molecule type" value="Genomic_DNA"/>
</dbReference>
<evidence type="ECO:0000313" key="2">
    <source>
        <dbReference type="EMBL" id="TRX94565.1"/>
    </source>
</evidence>
<dbReference type="Proteomes" id="UP000319160">
    <property type="component" value="Unassembled WGS sequence"/>
</dbReference>
<name>A0A553I2Y5_9PEZI</name>
<dbReference type="InterPro" id="IPR015797">
    <property type="entry name" value="NUDIX_hydrolase-like_dom_sf"/>
</dbReference>
<feature type="domain" description="Nudix hydrolase" evidence="1">
    <location>
        <begin position="152"/>
        <end position="309"/>
    </location>
</feature>
<dbReference type="SUPFAM" id="SSF55811">
    <property type="entry name" value="Nudix"/>
    <property type="match status" value="1"/>
</dbReference>
<dbReference type="CDD" id="cd03676">
    <property type="entry name" value="NUDIX_Tnr3_like"/>
    <property type="match status" value="1"/>
</dbReference>
<reference evidence="3" key="1">
    <citation type="submission" date="2019-06" db="EMBL/GenBank/DDBJ databases">
        <title>Draft genome sequence of the griseofulvin-producing fungus Xylaria cubensis strain G536.</title>
        <authorList>
            <person name="Mead M.E."/>
            <person name="Raja H.A."/>
            <person name="Steenwyk J.L."/>
            <person name="Knowles S.L."/>
            <person name="Oberlies N.H."/>
            <person name="Rokas A."/>
        </authorList>
    </citation>
    <scope>NUCLEOTIDE SEQUENCE [LARGE SCALE GENOMIC DNA]</scope>
    <source>
        <strain evidence="3">G536</strain>
    </source>
</reference>
<gene>
    <name evidence="2" type="ORF">FHL15_004517</name>
</gene>
<dbReference type="PANTHER" id="PTHR13622:SF8">
    <property type="entry name" value="THIAMIN PYROPHOSPHOKINASE 1"/>
    <property type="match status" value="1"/>
</dbReference>
<dbReference type="Gene3D" id="3.90.79.10">
    <property type="entry name" value="Nucleoside Triphosphate Pyrophosphohydrolase"/>
    <property type="match status" value="1"/>
</dbReference>
<dbReference type="OrthoDB" id="10261522at2759"/>
<proteinExistence type="predicted"/>
<sequence>MGRLTLGKSYLPIVQNADNFPYDRDPLETYYQLILAGDPKPHGYLRPETVTKMPWTSSFKISHEHPRTVTVLDSSQGSGSAAAFTAAFQELVDICIAQDAFRLMAKKHSEPFTILSWPTRRSEGGTGPEKGVVGVQRVTIERFAAPLFGILLQGAHMIAYVRSRATEDDCGVISGLWIPRRAKHLFSSPNMLDATVAGGIAAGTTALETIIKEAGEEATLPPELVRTRVRSTGLLTYVSSTDAIHGWPGETGLLCPGIVYTYDMELPEDVIPKPHDGEVGSYNLMSVGDVQAALLNNEFKPDAAVVVVDFLIRHGVITAENERSFVQINEHIHRRLPFRVAGG</sequence>
<organism evidence="2 3">
    <name type="scientific">Xylaria flabelliformis</name>
    <dbReference type="NCBI Taxonomy" id="2512241"/>
    <lineage>
        <taxon>Eukaryota</taxon>
        <taxon>Fungi</taxon>
        <taxon>Dikarya</taxon>
        <taxon>Ascomycota</taxon>
        <taxon>Pezizomycotina</taxon>
        <taxon>Sordariomycetes</taxon>
        <taxon>Xylariomycetidae</taxon>
        <taxon>Xylariales</taxon>
        <taxon>Xylariaceae</taxon>
        <taxon>Xylaria</taxon>
    </lineage>
</organism>
<dbReference type="InterPro" id="IPR000086">
    <property type="entry name" value="NUDIX_hydrolase_dom"/>
</dbReference>
<protein>
    <recommendedName>
        <fullName evidence="1">Nudix hydrolase domain-containing protein</fullName>
    </recommendedName>
</protein>
<keyword evidence="3" id="KW-1185">Reference proteome</keyword>
<comment type="caution">
    <text evidence="2">The sequence shown here is derived from an EMBL/GenBank/DDBJ whole genome shotgun (WGS) entry which is preliminary data.</text>
</comment>
<dbReference type="PANTHER" id="PTHR13622">
    <property type="entry name" value="THIAMIN PYROPHOSPHOKINASE"/>
    <property type="match status" value="1"/>
</dbReference>
<accession>A0A553I2Y5</accession>
<dbReference type="FunFam" id="3.90.79.10:FF:000019">
    <property type="entry name" value="Thiamin pyrophosphokinase, putative"/>
    <property type="match status" value="1"/>
</dbReference>
<evidence type="ECO:0000259" key="1">
    <source>
        <dbReference type="PROSITE" id="PS51462"/>
    </source>
</evidence>
<evidence type="ECO:0000313" key="3">
    <source>
        <dbReference type="Proteomes" id="UP000319160"/>
    </source>
</evidence>
<dbReference type="GO" id="GO:0044715">
    <property type="term" value="F:8-oxo-dGDP phosphatase activity"/>
    <property type="evidence" value="ECO:0007669"/>
    <property type="project" value="TreeGrafter"/>
</dbReference>